<proteinExistence type="inferred from homology"/>
<evidence type="ECO:0000256" key="1">
    <source>
        <dbReference type="ARBA" id="ARBA00008455"/>
    </source>
</evidence>
<dbReference type="PANTHER" id="PTHR12411">
    <property type="entry name" value="CYSTEINE PROTEASE FAMILY C1-RELATED"/>
    <property type="match status" value="1"/>
</dbReference>
<evidence type="ECO:0000259" key="3">
    <source>
        <dbReference type="SMART" id="SM00645"/>
    </source>
</evidence>
<gene>
    <name evidence="4" type="ORF">B0T17DRAFT_512601</name>
</gene>
<dbReference type="InterPro" id="IPR038765">
    <property type="entry name" value="Papain-like_cys_pep_sf"/>
</dbReference>
<dbReference type="SMART" id="SM00645">
    <property type="entry name" value="Pept_C1"/>
    <property type="match status" value="1"/>
</dbReference>
<dbReference type="Gene3D" id="3.90.70.10">
    <property type="entry name" value="Cysteine proteinases"/>
    <property type="match status" value="1"/>
</dbReference>
<evidence type="ECO:0000256" key="2">
    <source>
        <dbReference type="SAM" id="SignalP"/>
    </source>
</evidence>
<keyword evidence="4" id="KW-0645">Protease</keyword>
<dbReference type="InterPro" id="IPR000668">
    <property type="entry name" value="Peptidase_C1A_C"/>
</dbReference>
<feature type="domain" description="Peptidase C1A papain C-terminal" evidence="3">
    <location>
        <begin position="89"/>
        <end position="311"/>
    </location>
</feature>
<feature type="signal peptide" evidence="2">
    <location>
        <begin position="1"/>
        <end position="20"/>
    </location>
</feature>
<accession>A0AA39TLR7</accession>
<evidence type="ECO:0000313" key="5">
    <source>
        <dbReference type="Proteomes" id="UP001174934"/>
    </source>
</evidence>
<dbReference type="EMBL" id="JAULSR010000012">
    <property type="protein sequence ID" value="KAK0609771.1"/>
    <property type="molecule type" value="Genomic_DNA"/>
</dbReference>
<feature type="chain" id="PRO_5041267033" evidence="2">
    <location>
        <begin position="21"/>
        <end position="654"/>
    </location>
</feature>
<evidence type="ECO:0000313" key="4">
    <source>
        <dbReference type="EMBL" id="KAK0609771.1"/>
    </source>
</evidence>
<dbReference type="Proteomes" id="UP001174934">
    <property type="component" value="Unassembled WGS sequence"/>
</dbReference>
<dbReference type="SUPFAM" id="SSF89372">
    <property type="entry name" value="Fucose-specific lectin"/>
    <property type="match status" value="1"/>
</dbReference>
<name>A0AA39TLR7_9PEZI</name>
<dbReference type="GO" id="GO:0008234">
    <property type="term" value="F:cysteine-type peptidase activity"/>
    <property type="evidence" value="ECO:0007669"/>
    <property type="project" value="InterPro"/>
</dbReference>
<dbReference type="GO" id="GO:0006508">
    <property type="term" value="P:proteolysis"/>
    <property type="evidence" value="ECO:0007669"/>
    <property type="project" value="UniProtKB-KW"/>
</dbReference>
<dbReference type="Pfam" id="PF00112">
    <property type="entry name" value="Peptidase_C1"/>
    <property type="match status" value="1"/>
</dbReference>
<keyword evidence="4" id="KW-0378">Hydrolase</keyword>
<dbReference type="InterPro" id="IPR013128">
    <property type="entry name" value="Peptidase_C1A"/>
</dbReference>
<dbReference type="SUPFAM" id="SSF54001">
    <property type="entry name" value="Cysteine proteinases"/>
    <property type="match status" value="1"/>
</dbReference>
<sequence>MNAVWWWSGLLLWLASFVFGLTRPNAHPHTRRGLPWGGGIPTPVPAASIGPVNWSSLSPSIYTPQVYVRQGTAPTSLKTATTASSSRITPAVVDWRNRSGVSYITTAQNQGVCQSCWAFAVAALIEAQVRIEHGIWTKRSEADVHDRLGASCESVGNAEETLAFVSGQGADFVNLTNPVPPGIADWPCDPYEATLHGYFPCNDRSGRTTNIPWYQALGLVEDQKRWIHEYGPLIATFELYEDFKPTSDGGAYVWDGKSARAGNHIALVAGYDDEKKAWLVKNSWGSIWGDKGFIWVAYGTGNIDNWTKYGITNVNPDPWAKQRHQSGNMMQSGNGKTHRNFELLLAAVNNNTSETSLTHISRDGTTSNWSIVNEIAKGENYTRLRGQPAVIGTSFNRDFPLCRTWDLVSTIAEQEIDGYPGLVQSDDSNLVLVVKHSDGSLDEWQKGPESSTWNFKSTIANSSSNPIAQSGPSLVKSNVNLDIYDTTSTSHGNLYVVAVLADGTMQLFWRTGTPTSQWTPGDVFGSNIPADTPPVMIQDFFSTPNESSIGGFQLVAAVNGSVQHWIRDNGDILSEPPLVEGRGRWVMVYDAVGTRIKHVWSLVQGSFYGKMHMITEGDDGRFSYWEWDGKWELVEVLLDVGDELWPRSVTVNGG</sequence>
<keyword evidence="5" id="KW-1185">Reference proteome</keyword>
<protein>
    <submittedName>
        <fullName evidence="4">Protease</fullName>
    </submittedName>
</protein>
<keyword evidence="2" id="KW-0732">Signal</keyword>
<reference evidence="4" key="1">
    <citation type="submission" date="2023-06" db="EMBL/GenBank/DDBJ databases">
        <title>Genome-scale phylogeny and comparative genomics of the fungal order Sordariales.</title>
        <authorList>
            <consortium name="Lawrence Berkeley National Laboratory"/>
            <person name="Hensen N."/>
            <person name="Bonometti L."/>
            <person name="Westerberg I."/>
            <person name="Brannstrom I.O."/>
            <person name="Guillou S."/>
            <person name="Cros-Aarteil S."/>
            <person name="Calhoun S."/>
            <person name="Haridas S."/>
            <person name="Kuo A."/>
            <person name="Mondo S."/>
            <person name="Pangilinan J."/>
            <person name="Riley R."/>
            <person name="LaButti K."/>
            <person name="Andreopoulos B."/>
            <person name="Lipzen A."/>
            <person name="Chen C."/>
            <person name="Yanf M."/>
            <person name="Daum C."/>
            <person name="Ng V."/>
            <person name="Clum A."/>
            <person name="Steindorff A."/>
            <person name="Ohm R."/>
            <person name="Martin F."/>
            <person name="Silar P."/>
            <person name="Natvig D."/>
            <person name="Lalanne C."/>
            <person name="Gautier V."/>
            <person name="Ament-velasquez S.L."/>
            <person name="Kruys A."/>
            <person name="Hutchinson M.I."/>
            <person name="Powell A.J."/>
            <person name="Barry K."/>
            <person name="Miller A.N."/>
            <person name="Grigoriev I.V."/>
            <person name="Debuchy R."/>
            <person name="Gladieux P."/>
            <person name="Thoren M.H."/>
            <person name="Johannesson H."/>
        </authorList>
    </citation>
    <scope>NUCLEOTIDE SEQUENCE</scope>
    <source>
        <strain evidence="4">SMH3391-2</strain>
    </source>
</reference>
<dbReference type="AlphaFoldDB" id="A0AA39TLR7"/>
<comment type="caution">
    <text evidence="4">The sequence shown here is derived from an EMBL/GenBank/DDBJ whole genome shotgun (WGS) entry which is preliminary data.</text>
</comment>
<comment type="similarity">
    <text evidence="1">Belongs to the peptidase C1 family.</text>
</comment>
<organism evidence="4 5">
    <name type="scientific">Bombardia bombarda</name>
    <dbReference type="NCBI Taxonomy" id="252184"/>
    <lineage>
        <taxon>Eukaryota</taxon>
        <taxon>Fungi</taxon>
        <taxon>Dikarya</taxon>
        <taxon>Ascomycota</taxon>
        <taxon>Pezizomycotina</taxon>
        <taxon>Sordariomycetes</taxon>
        <taxon>Sordariomycetidae</taxon>
        <taxon>Sordariales</taxon>
        <taxon>Lasiosphaeriaceae</taxon>
        <taxon>Bombardia</taxon>
    </lineage>
</organism>